<dbReference type="SMART" id="SM00949">
    <property type="entry name" value="PAZ"/>
    <property type="match status" value="1"/>
</dbReference>
<dbReference type="AlphaFoldDB" id="A0A7S4FZQ2"/>
<dbReference type="InterPro" id="IPR036085">
    <property type="entry name" value="PAZ_dom_sf"/>
</dbReference>
<dbReference type="GO" id="GO:0003723">
    <property type="term" value="F:RNA binding"/>
    <property type="evidence" value="ECO:0007669"/>
    <property type="project" value="InterPro"/>
</dbReference>
<dbReference type="InterPro" id="IPR003100">
    <property type="entry name" value="PAZ_dom"/>
</dbReference>
<dbReference type="Gene3D" id="3.30.420.10">
    <property type="entry name" value="Ribonuclease H-like superfamily/Ribonuclease H"/>
    <property type="match status" value="1"/>
</dbReference>
<accession>A0A7S4FZQ2</accession>
<feature type="domain" description="Piwi" evidence="1">
    <location>
        <begin position="506"/>
        <end position="809"/>
    </location>
</feature>
<dbReference type="SUPFAM" id="SSF53098">
    <property type="entry name" value="Ribonuclease H-like"/>
    <property type="match status" value="1"/>
</dbReference>
<evidence type="ECO:0000259" key="1">
    <source>
        <dbReference type="PROSITE" id="PS50822"/>
    </source>
</evidence>
<reference evidence="2" key="1">
    <citation type="submission" date="2021-01" db="EMBL/GenBank/DDBJ databases">
        <authorList>
            <person name="Corre E."/>
            <person name="Pelletier E."/>
            <person name="Niang G."/>
            <person name="Scheremetjew M."/>
            <person name="Finn R."/>
            <person name="Kale V."/>
            <person name="Holt S."/>
            <person name="Cochrane G."/>
            <person name="Meng A."/>
            <person name="Brown T."/>
            <person name="Cohen L."/>
        </authorList>
    </citation>
    <scope>NUCLEOTIDE SEQUENCE</scope>
    <source>
        <strain evidence="2">CCMP1594</strain>
    </source>
</reference>
<dbReference type="PANTHER" id="PTHR22891">
    <property type="entry name" value="EUKARYOTIC TRANSLATION INITIATION FACTOR 2C"/>
    <property type="match status" value="1"/>
</dbReference>
<dbReference type="Gene3D" id="3.40.50.2300">
    <property type="match status" value="1"/>
</dbReference>
<sequence>MDSGIRRQMGLLRIKDEMATDDLDFKVDTSGDLEVQESEALVNFFPVGVPAKGTNTFVYSVSFEPEDVVPLSDDKTKLRIALVYSLEKTSALDVSKIVYAGGPTLYAAAELPETEYKWTMRNGTTGVVKFAPAAPLSWDAITPAHVHIFGDVYQRAMRTLPNMCKIGRTTYDLTPNLDFEWNNPRYGKLKLIPGAAAKLVSTDRGPMLNTDISFRVKHEESVYEMMQQGANKGDLIGRAAIVKYNNRSFVIRDVDKKKNPMDMLEWKHKGEEKRTTLFDYLTIKYPNKVKPGDLLDDRQAMVVEKDKRNDQLNHYLAQYIYVCGLSEKMKSDHGFMTDIRQRVGGTPHVRAWLTQQLVLPKRDNPDARQFWSILDQWDFRIDNKLTRMNTKVLIPPVVKFGDRDAQADEPGKWEVYDRQDRSSRSMAYSPCISRAFVITEETRGIVGEFIKQLEMKAKDMSIQFGQSGRLEVMRTQGPNKEDYIAEMKKITETVGPGHGNSSGRTFVLVVMPEKDQSDGNLYTSLKQLTLQTSVVTQCVLVNPTQKGGQGTKAQMTAVQVCAKLGGIPWQVESKFGLDPKGTMVIGIDFHHSVGVHERCSLMGLVATMDITTMECWQTAVEVPSDDTIADAAQMQDAFGRAVEAYKAHHGECPKRLVILRNGVGDSQFLEVGGKEVKAINDKLQQLCPDTKMCFLLTFKNTKARIFKTTGNDLHLENPIPGTVIDGQGISNSNGFYEFLLVPQNVRQGCSTPIKIVCLHNQVEGLCARSLHYLTFHLCHSFFNWFGTIKMPAPTEYAGRMAKFIGDHRTDYPILPQEGLSSGFYYL</sequence>
<name>A0A7S4FZQ2_9EUGL</name>
<gene>
    <name evidence="2" type="ORF">EGYM00163_LOCUS31605</name>
</gene>
<dbReference type="PROSITE" id="PS50822">
    <property type="entry name" value="PIWI"/>
    <property type="match status" value="1"/>
</dbReference>
<dbReference type="EMBL" id="HBJA01090813">
    <property type="protein sequence ID" value="CAE0820433.1"/>
    <property type="molecule type" value="Transcribed_RNA"/>
</dbReference>
<protein>
    <recommendedName>
        <fullName evidence="1">Piwi domain-containing protein</fullName>
    </recommendedName>
</protein>
<dbReference type="SMART" id="SM00950">
    <property type="entry name" value="Piwi"/>
    <property type="match status" value="1"/>
</dbReference>
<dbReference type="Pfam" id="PF02170">
    <property type="entry name" value="PAZ"/>
    <property type="match status" value="1"/>
</dbReference>
<dbReference type="SUPFAM" id="SSF101690">
    <property type="entry name" value="PAZ domain"/>
    <property type="match status" value="1"/>
</dbReference>
<dbReference type="InterPro" id="IPR036397">
    <property type="entry name" value="RNaseH_sf"/>
</dbReference>
<proteinExistence type="predicted"/>
<dbReference type="InterPro" id="IPR003165">
    <property type="entry name" value="Piwi"/>
</dbReference>
<evidence type="ECO:0000313" key="2">
    <source>
        <dbReference type="EMBL" id="CAE0820433.1"/>
    </source>
</evidence>
<dbReference type="Pfam" id="PF02171">
    <property type="entry name" value="Piwi"/>
    <property type="match status" value="1"/>
</dbReference>
<dbReference type="InterPro" id="IPR012337">
    <property type="entry name" value="RNaseH-like_sf"/>
</dbReference>
<organism evidence="2">
    <name type="scientific">Eutreptiella gymnastica</name>
    <dbReference type="NCBI Taxonomy" id="73025"/>
    <lineage>
        <taxon>Eukaryota</taxon>
        <taxon>Discoba</taxon>
        <taxon>Euglenozoa</taxon>
        <taxon>Euglenida</taxon>
        <taxon>Spirocuta</taxon>
        <taxon>Euglenophyceae</taxon>
        <taxon>Eutreptiales</taxon>
        <taxon>Eutreptiaceae</taxon>
        <taxon>Eutreptiella</taxon>
    </lineage>
</organism>
<dbReference type="Gene3D" id="2.170.260.10">
    <property type="entry name" value="paz domain"/>
    <property type="match status" value="1"/>
</dbReference>